<protein>
    <submittedName>
        <fullName evidence="2">Uncharacterized protein</fullName>
    </submittedName>
</protein>
<dbReference type="EMBL" id="LR797233">
    <property type="protein sequence ID" value="CAB4194799.1"/>
    <property type="molecule type" value="Genomic_DNA"/>
</dbReference>
<evidence type="ECO:0000256" key="1">
    <source>
        <dbReference type="SAM" id="MobiDB-lite"/>
    </source>
</evidence>
<evidence type="ECO:0000313" key="2">
    <source>
        <dbReference type="EMBL" id="CAB4135355.1"/>
    </source>
</evidence>
<feature type="compositionally biased region" description="Polar residues" evidence="1">
    <location>
        <begin position="40"/>
        <end position="52"/>
    </location>
</feature>
<gene>
    <name evidence="4" type="ORF">UFOVP1265_20</name>
    <name evidence="2" type="ORF">UFOVP290_13</name>
    <name evidence="3" type="ORF">UFOVP982_13</name>
</gene>
<sequence>MYTIISPRIGTPGDKFEPSEETNIEALIEGGFIKSDKTPSKSAKTVETSPEE</sequence>
<accession>A0A6J5LM10</accession>
<feature type="region of interest" description="Disordered" evidence="1">
    <location>
        <begin position="33"/>
        <end position="52"/>
    </location>
</feature>
<dbReference type="EMBL" id="LR796940">
    <property type="protein sequence ID" value="CAB4176151.1"/>
    <property type="molecule type" value="Genomic_DNA"/>
</dbReference>
<evidence type="ECO:0000313" key="3">
    <source>
        <dbReference type="EMBL" id="CAB4176151.1"/>
    </source>
</evidence>
<dbReference type="EMBL" id="LR796297">
    <property type="protein sequence ID" value="CAB4135355.1"/>
    <property type="molecule type" value="Genomic_DNA"/>
</dbReference>
<reference evidence="2" key="1">
    <citation type="submission" date="2020-04" db="EMBL/GenBank/DDBJ databases">
        <authorList>
            <person name="Chiriac C."/>
            <person name="Salcher M."/>
            <person name="Ghai R."/>
            <person name="Kavagutti S V."/>
        </authorList>
    </citation>
    <scope>NUCLEOTIDE SEQUENCE</scope>
</reference>
<evidence type="ECO:0000313" key="4">
    <source>
        <dbReference type="EMBL" id="CAB4194799.1"/>
    </source>
</evidence>
<name>A0A6J5LM10_9CAUD</name>
<proteinExistence type="predicted"/>
<organism evidence="2">
    <name type="scientific">uncultured Caudovirales phage</name>
    <dbReference type="NCBI Taxonomy" id="2100421"/>
    <lineage>
        <taxon>Viruses</taxon>
        <taxon>Duplodnaviria</taxon>
        <taxon>Heunggongvirae</taxon>
        <taxon>Uroviricota</taxon>
        <taxon>Caudoviricetes</taxon>
        <taxon>Peduoviridae</taxon>
        <taxon>Maltschvirus</taxon>
        <taxon>Maltschvirus maltsch</taxon>
    </lineage>
</organism>